<dbReference type="Proteomes" id="UP000053989">
    <property type="component" value="Unassembled WGS sequence"/>
</dbReference>
<reference evidence="2" key="2">
    <citation type="submission" date="2015-01" db="EMBL/GenBank/DDBJ databases">
        <title>Evolutionary Origins and Diversification of the Mycorrhizal Mutualists.</title>
        <authorList>
            <consortium name="DOE Joint Genome Institute"/>
            <consortium name="Mycorrhizal Genomics Consortium"/>
            <person name="Kohler A."/>
            <person name="Kuo A."/>
            <person name="Nagy L.G."/>
            <person name="Floudas D."/>
            <person name="Copeland A."/>
            <person name="Barry K.W."/>
            <person name="Cichocki N."/>
            <person name="Veneault-Fourrey C."/>
            <person name="LaButti K."/>
            <person name="Lindquist E.A."/>
            <person name="Lipzen A."/>
            <person name="Lundell T."/>
            <person name="Morin E."/>
            <person name="Murat C."/>
            <person name="Riley R."/>
            <person name="Ohm R."/>
            <person name="Sun H."/>
            <person name="Tunlid A."/>
            <person name="Henrissat B."/>
            <person name="Grigoriev I.V."/>
            <person name="Hibbett D.S."/>
            <person name="Martin F."/>
        </authorList>
    </citation>
    <scope>NUCLEOTIDE SEQUENCE [LARGE SCALE GENOMIC DNA]</scope>
    <source>
        <strain evidence="2">Foug A</strain>
    </source>
</reference>
<protein>
    <submittedName>
        <fullName evidence="1">Uncharacterized protein</fullName>
    </submittedName>
</protein>
<evidence type="ECO:0000313" key="2">
    <source>
        <dbReference type="Proteomes" id="UP000053989"/>
    </source>
</evidence>
<dbReference type="AlphaFoldDB" id="A0A0C2ZJP1"/>
<evidence type="ECO:0000313" key="1">
    <source>
        <dbReference type="EMBL" id="KIM52937.1"/>
    </source>
</evidence>
<organism evidence="1 2">
    <name type="scientific">Scleroderma citrinum Foug A</name>
    <dbReference type="NCBI Taxonomy" id="1036808"/>
    <lineage>
        <taxon>Eukaryota</taxon>
        <taxon>Fungi</taxon>
        <taxon>Dikarya</taxon>
        <taxon>Basidiomycota</taxon>
        <taxon>Agaricomycotina</taxon>
        <taxon>Agaricomycetes</taxon>
        <taxon>Agaricomycetidae</taxon>
        <taxon>Boletales</taxon>
        <taxon>Sclerodermatineae</taxon>
        <taxon>Sclerodermataceae</taxon>
        <taxon>Scleroderma</taxon>
    </lineage>
</organism>
<dbReference type="HOGENOM" id="CLU_2929170_0_0_1"/>
<sequence>MEVHPKDIFQNSVISTTDQAHIWMKQQLTPAAIGVLILLDYGPRRAATSCKCVFEERREDH</sequence>
<dbReference type="EMBL" id="KN822195">
    <property type="protein sequence ID" value="KIM52937.1"/>
    <property type="molecule type" value="Genomic_DNA"/>
</dbReference>
<name>A0A0C2ZJP1_9AGAM</name>
<feature type="non-terminal residue" evidence="1">
    <location>
        <position position="61"/>
    </location>
</feature>
<dbReference type="InParanoid" id="A0A0C2ZJP1"/>
<proteinExistence type="predicted"/>
<accession>A0A0C2ZJP1</accession>
<reference evidence="1 2" key="1">
    <citation type="submission" date="2014-04" db="EMBL/GenBank/DDBJ databases">
        <authorList>
            <consortium name="DOE Joint Genome Institute"/>
            <person name="Kuo A."/>
            <person name="Kohler A."/>
            <person name="Nagy L.G."/>
            <person name="Floudas D."/>
            <person name="Copeland A."/>
            <person name="Barry K.W."/>
            <person name="Cichocki N."/>
            <person name="Veneault-Fourrey C."/>
            <person name="LaButti K."/>
            <person name="Lindquist E.A."/>
            <person name="Lipzen A."/>
            <person name="Lundell T."/>
            <person name="Morin E."/>
            <person name="Murat C."/>
            <person name="Sun H."/>
            <person name="Tunlid A."/>
            <person name="Henrissat B."/>
            <person name="Grigoriev I.V."/>
            <person name="Hibbett D.S."/>
            <person name="Martin F."/>
            <person name="Nordberg H.P."/>
            <person name="Cantor M.N."/>
            <person name="Hua S.X."/>
        </authorList>
    </citation>
    <scope>NUCLEOTIDE SEQUENCE [LARGE SCALE GENOMIC DNA]</scope>
    <source>
        <strain evidence="1 2">Foug A</strain>
    </source>
</reference>
<keyword evidence="2" id="KW-1185">Reference proteome</keyword>
<gene>
    <name evidence="1" type="ORF">SCLCIDRAFT_1223337</name>
</gene>